<dbReference type="Pfam" id="PF02659">
    <property type="entry name" value="Mntp"/>
    <property type="match status" value="1"/>
</dbReference>
<keyword evidence="4 8" id="KW-1133">Transmembrane helix</keyword>
<comment type="caution">
    <text evidence="10">The sequence shown here is derived from an EMBL/GenBank/DDBJ whole genome shotgun (WGS) entry which is preliminary data.</text>
</comment>
<keyword evidence="7 8" id="KW-0464">Manganese</keyword>
<comment type="similarity">
    <text evidence="8">Belongs to the MntP (TC 9.B.29) family.</text>
</comment>
<comment type="subcellular location">
    <subcellularLocation>
        <location evidence="8">Cell membrane</location>
        <topology evidence="8">Multi-pass membrane protein</topology>
    </subcellularLocation>
</comment>
<feature type="signal peptide" evidence="9">
    <location>
        <begin position="1"/>
        <end position="19"/>
    </location>
</feature>
<evidence type="ECO:0000256" key="2">
    <source>
        <dbReference type="ARBA" id="ARBA00022475"/>
    </source>
</evidence>
<feature type="transmembrane region" description="Helical" evidence="8">
    <location>
        <begin position="35"/>
        <end position="59"/>
    </location>
</feature>
<comment type="function">
    <text evidence="8">Probably functions as a manganese efflux pump.</text>
</comment>
<keyword evidence="2 8" id="KW-1003">Cell membrane</keyword>
<dbReference type="InterPro" id="IPR022929">
    <property type="entry name" value="Put_MntP"/>
</dbReference>
<reference evidence="10 11" key="1">
    <citation type="journal article" date="2017" name="Genome Announc.">
        <title>Draft Genome Sequence of Romboutsia maritimum sp. nov. Strain CCRI-22766(T), Isolated from Coastal Estuarine Mud.</title>
        <authorList>
            <person name="Maheux A.F."/>
            <person name="Boudreau D.K."/>
            <person name="Berube E."/>
            <person name="Boissinot M."/>
            <person name="Raymond F."/>
            <person name="Brodeur S."/>
            <person name="Corbeil J."/>
            <person name="Brightwell G."/>
            <person name="Broda D."/>
            <person name="Omar R.F."/>
            <person name="Bergeron M.G."/>
        </authorList>
    </citation>
    <scope>NUCLEOTIDE SEQUENCE [LARGE SCALE GENOMIC DNA]</scope>
    <source>
        <strain evidence="10 11">CCRI-22766</strain>
    </source>
</reference>
<keyword evidence="1 8" id="KW-0813">Transport</keyword>
<sequence>MSFLSILLTSFALSMDAFAVSVTKGMTLKNLTKKTAFKIATFFGLFQGGMPLIGWILGISFEQSIKSFDHWIALILLSCLGLKMIYEFIENKKNNSEYKIDIDSNIEKNETSDISNKELTMLSIATSIDALAIGISFAFLKVNILSASISIATITFLICLVGTLAGNKMGSIFKNYAELLGGIILILIGINIFNEHTDYISNLLINFI</sequence>
<dbReference type="HAMAP" id="MF_01521">
    <property type="entry name" value="MntP_pump"/>
    <property type="match status" value="1"/>
</dbReference>
<evidence type="ECO:0000256" key="7">
    <source>
        <dbReference type="ARBA" id="ARBA00023211"/>
    </source>
</evidence>
<evidence type="ECO:0000256" key="6">
    <source>
        <dbReference type="ARBA" id="ARBA00023136"/>
    </source>
</evidence>
<organism evidence="10 11">
    <name type="scientific">Romboutsia maritimum</name>
    <dbReference type="NCBI Taxonomy" id="2020948"/>
    <lineage>
        <taxon>Bacteria</taxon>
        <taxon>Bacillati</taxon>
        <taxon>Bacillota</taxon>
        <taxon>Clostridia</taxon>
        <taxon>Peptostreptococcales</taxon>
        <taxon>Peptostreptococcaceae</taxon>
        <taxon>Romboutsia</taxon>
    </lineage>
</organism>
<dbReference type="AlphaFoldDB" id="A0A371IST0"/>
<evidence type="ECO:0000256" key="8">
    <source>
        <dbReference type="HAMAP-Rule" id="MF_01521"/>
    </source>
</evidence>
<gene>
    <name evidence="8" type="primary">mntP</name>
    <name evidence="10" type="ORF">CHF27_007955</name>
</gene>
<evidence type="ECO:0000256" key="1">
    <source>
        <dbReference type="ARBA" id="ARBA00022448"/>
    </source>
</evidence>
<dbReference type="PANTHER" id="PTHR35529:SF1">
    <property type="entry name" value="MANGANESE EFFLUX PUMP MNTP-RELATED"/>
    <property type="match status" value="1"/>
</dbReference>
<dbReference type="Proteomes" id="UP000243494">
    <property type="component" value="Unassembled WGS sequence"/>
</dbReference>
<feature type="transmembrane region" description="Helical" evidence="8">
    <location>
        <begin position="147"/>
        <end position="166"/>
    </location>
</feature>
<feature type="transmembrane region" description="Helical" evidence="8">
    <location>
        <begin position="172"/>
        <end position="193"/>
    </location>
</feature>
<dbReference type="OrthoDB" id="9811590at2"/>
<evidence type="ECO:0000256" key="9">
    <source>
        <dbReference type="SAM" id="SignalP"/>
    </source>
</evidence>
<name>A0A371IST0_9FIRM</name>
<evidence type="ECO:0000313" key="10">
    <source>
        <dbReference type="EMBL" id="RDY23548.1"/>
    </source>
</evidence>
<keyword evidence="3 8" id="KW-0812">Transmembrane</keyword>
<evidence type="ECO:0000256" key="5">
    <source>
        <dbReference type="ARBA" id="ARBA00023065"/>
    </source>
</evidence>
<dbReference type="GO" id="GO:0005384">
    <property type="term" value="F:manganese ion transmembrane transporter activity"/>
    <property type="evidence" value="ECO:0007669"/>
    <property type="project" value="UniProtKB-UniRule"/>
</dbReference>
<keyword evidence="11" id="KW-1185">Reference proteome</keyword>
<dbReference type="InterPro" id="IPR003810">
    <property type="entry name" value="Mntp/YtaF"/>
</dbReference>
<dbReference type="PANTHER" id="PTHR35529">
    <property type="entry name" value="MANGANESE EFFLUX PUMP MNTP-RELATED"/>
    <property type="match status" value="1"/>
</dbReference>
<evidence type="ECO:0000313" key="11">
    <source>
        <dbReference type="Proteomes" id="UP000243494"/>
    </source>
</evidence>
<keyword evidence="5 8" id="KW-0406">Ion transport</keyword>
<keyword evidence="6 8" id="KW-0472">Membrane</keyword>
<dbReference type="RefSeq" id="WP_095406481.1">
    <property type="nucleotide sequence ID" value="NZ_NOJZ02000011.1"/>
</dbReference>
<keyword evidence="9" id="KW-0732">Signal</keyword>
<dbReference type="EMBL" id="NOJZ02000011">
    <property type="protein sequence ID" value="RDY23548.1"/>
    <property type="molecule type" value="Genomic_DNA"/>
</dbReference>
<evidence type="ECO:0000256" key="3">
    <source>
        <dbReference type="ARBA" id="ARBA00022692"/>
    </source>
</evidence>
<feature type="chain" id="PRO_5016894010" description="Putative manganese efflux pump MntP" evidence="9">
    <location>
        <begin position="20"/>
        <end position="208"/>
    </location>
</feature>
<feature type="transmembrane region" description="Helical" evidence="8">
    <location>
        <begin position="71"/>
        <end position="89"/>
    </location>
</feature>
<protein>
    <recommendedName>
        <fullName evidence="8">Putative manganese efflux pump MntP</fullName>
    </recommendedName>
</protein>
<proteinExistence type="inferred from homology"/>
<accession>A0A371IST0</accession>
<dbReference type="GO" id="GO:0005886">
    <property type="term" value="C:plasma membrane"/>
    <property type="evidence" value="ECO:0007669"/>
    <property type="project" value="UniProtKB-SubCell"/>
</dbReference>
<comment type="caution">
    <text evidence="8">Lacks conserved residue(s) required for the propagation of feature annotation.</text>
</comment>
<evidence type="ECO:0000256" key="4">
    <source>
        <dbReference type="ARBA" id="ARBA00022989"/>
    </source>
</evidence>